<gene>
    <name evidence="5" type="ORF">C4541_12575</name>
</gene>
<evidence type="ECO:0000256" key="1">
    <source>
        <dbReference type="ARBA" id="ARBA00023002"/>
    </source>
</evidence>
<dbReference type="GO" id="GO:0000271">
    <property type="term" value="P:polysaccharide biosynthetic process"/>
    <property type="evidence" value="ECO:0007669"/>
    <property type="project" value="InterPro"/>
</dbReference>
<keyword evidence="2" id="KW-0520">NAD</keyword>
<dbReference type="InterPro" id="IPR008927">
    <property type="entry name" value="6-PGluconate_DH-like_C_sf"/>
</dbReference>
<dbReference type="Proteomes" id="UP000266426">
    <property type="component" value="Unassembled WGS sequence"/>
</dbReference>
<dbReference type="SMART" id="SM00984">
    <property type="entry name" value="UDPG_MGDP_dh_C"/>
    <property type="match status" value="1"/>
</dbReference>
<dbReference type="NCBIfam" id="TIGR03026">
    <property type="entry name" value="NDP-sugDHase"/>
    <property type="match status" value="1"/>
</dbReference>
<dbReference type="Pfam" id="PF03721">
    <property type="entry name" value="UDPG_MGDP_dh_N"/>
    <property type="match status" value="1"/>
</dbReference>
<organism evidence="5 6">
    <name type="scientific">Candidatus Auribacter fodinae</name>
    <dbReference type="NCBI Taxonomy" id="2093366"/>
    <lineage>
        <taxon>Bacteria</taxon>
        <taxon>Pseudomonadati</taxon>
        <taxon>Candidatus Auribacterota</taxon>
        <taxon>Candidatus Auribacteria</taxon>
        <taxon>Candidatus Auribacterales</taxon>
        <taxon>Candidatus Auribacteraceae</taxon>
        <taxon>Candidatus Auribacter</taxon>
    </lineage>
</organism>
<evidence type="ECO:0000256" key="3">
    <source>
        <dbReference type="PIRNR" id="PIRNR000124"/>
    </source>
</evidence>
<dbReference type="PIRSF" id="PIRSF500136">
    <property type="entry name" value="UDP_ManNAc_DH"/>
    <property type="match status" value="1"/>
</dbReference>
<dbReference type="GO" id="GO:0016628">
    <property type="term" value="F:oxidoreductase activity, acting on the CH-CH group of donors, NAD or NADP as acceptor"/>
    <property type="evidence" value="ECO:0007669"/>
    <property type="project" value="InterPro"/>
</dbReference>
<dbReference type="Gene3D" id="3.40.50.720">
    <property type="entry name" value="NAD(P)-binding Rossmann-like Domain"/>
    <property type="match status" value="2"/>
</dbReference>
<dbReference type="AlphaFoldDB" id="A0A3A4R0E7"/>
<dbReference type="PANTHER" id="PTHR43491:SF1">
    <property type="entry name" value="UDP-N-ACETYL-D-MANNOSAMINE DEHYDROGENASE"/>
    <property type="match status" value="1"/>
</dbReference>
<dbReference type="InterPro" id="IPR036291">
    <property type="entry name" value="NAD(P)-bd_dom_sf"/>
</dbReference>
<dbReference type="SUPFAM" id="SSF51735">
    <property type="entry name" value="NAD(P)-binding Rossmann-fold domains"/>
    <property type="match status" value="1"/>
</dbReference>
<proteinExistence type="inferred from homology"/>
<comment type="caution">
    <text evidence="5">The sequence shown here is derived from an EMBL/GenBank/DDBJ whole genome shotgun (WGS) entry which is preliminary data.</text>
</comment>
<dbReference type="EMBL" id="QZJZ01000097">
    <property type="protein sequence ID" value="RJP56297.1"/>
    <property type="molecule type" value="Genomic_DNA"/>
</dbReference>
<dbReference type="InterPro" id="IPR014027">
    <property type="entry name" value="UDP-Glc/GDP-Man_DH_C"/>
</dbReference>
<dbReference type="GO" id="GO:0051287">
    <property type="term" value="F:NAD binding"/>
    <property type="evidence" value="ECO:0007669"/>
    <property type="project" value="InterPro"/>
</dbReference>
<keyword evidence="1" id="KW-0560">Oxidoreductase</keyword>
<dbReference type="InterPro" id="IPR001732">
    <property type="entry name" value="UDP-Glc/GDP-Man_DH_N"/>
</dbReference>
<dbReference type="InterPro" id="IPR028359">
    <property type="entry name" value="UDP_ManNAc/GlcNAc_DH"/>
</dbReference>
<dbReference type="SUPFAM" id="SSF52413">
    <property type="entry name" value="UDP-glucose/GDP-mannose dehydrogenase C-terminal domain"/>
    <property type="match status" value="1"/>
</dbReference>
<evidence type="ECO:0000313" key="6">
    <source>
        <dbReference type="Proteomes" id="UP000266426"/>
    </source>
</evidence>
<dbReference type="Pfam" id="PF00984">
    <property type="entry name" value="UDPG_MGDP_dh"/>
    <property type="match status" value="1"/>
</dbReference>
<feature type="domain" description="UDP-glucose/GDP-mannose dehydrogenase C-terminal" evidence="4">
    <location>
        <begin position="371"/>
        <end position="468"/>
    </location>
</feature>
<dbReference type="InterPro" id="IPR017476">
    <property type="entry name" value="UDP-Glc/GDP-Man"/>
</dbReference>
<dbReference type="InterPro" id="IPR014026">
    <property type="entry name" value="UDP-Glc/GDP-Man_DH_dimer"/>
</dbReference>
<evidence type="ECO:0000259" key="4">
    <source>
        <dbReference type="SMART" id="SM00984"/>
    </source>
</evidence>
<dbReference type="PANTHER" id="PTHR43491">
    <property type="entry name" value="UDP-N-ACETYL-D-MANNOSAMINE DEHYDROGENASE"/>
    <property type="match status" value="1"/>
</dbReference>
<evidence type="ECO:0000313" key="5">
    <source>
        <dbReference type="EMBL" id="RJP56297.1"/>
    </source>
</evidence>
<reference evidence="5 6" key="1">
    <citation type="journal article" date="2017" name="ISME J.">
        <title>Energy and carbon metabolisms in a deep terrestrial subsurface fluid microbial community.</title>
        <authorList>
            <person name="Momper L."/>
            <person name="Jungbluth S.P."/>
            <person name="Lee M.D."/>
            <person name="Amend J.P."/>
        </authorList>
    </citation>
    <scope>NUCLEOTIDE SEQUENCE [LARGE SCALE GENOMIC DNA]</scope>
    <source>
        <strain evidence="5">SURF_26</strain>
    </source>
</reference>
<evidence type="ECO:0000256" key="2">
    <source>
        <dbReference type="ARBA" id="ARBA00023027"/>
    </source>
</evidence>
<protein>
    <submittedName>
        <fullName evidence="5">Nucleotide sugar dehydrogenase</fullName>
    </submittedName>
</protein>
<dbReference type="PIRSF" id="PIRSF000124">
    <property type="entry name" value="UDPglc_GDPman_dh"/>
    <property type="match status" value="1"/>
</dbReference>
<dbReference type="GO" id="GO:0016616">
    <property type="term" value="F:oxidoreductase activity, acting on the CH-OH group of donors, NAD or NADP as acceptor"/>
    <property type="evidence" value="ECO:0007669"/>
    <property type="project" value="InterPro"/>
</dbReference>
<accession>A0A3A4R0E7</accession>
<comment type="similarity">
    <text evidence="3">Belongs to the UDP-glucose/GDP-mannose dehydrogenase family.</text>
</comment>
<name>A0A3A4R0E7_9BACT</name>
<dbReference type="SUPFAM" id="SSF48179">
    <property type="entry name" value="6-phosphogluconate dehydrogenase C-terminal domain-like"/>
    <property type="match status" value="1"/>
</dbReference>
<dbReference type="InterPro" id="IPR036220">
    <property type="entry name" value="UDP-Glc/GDP-Man_DH_C_sf"/>
</dbReference>
<dbReference type="Pfam" id="PF03720">
    <property type="entry name" value="UDPG_MGDP_dh_C"/>
    <property type="match status" value="1"/>
</dbReference>
<sequence length="479" mass="53559">MAGTFLILRIWRNMDSYIKVSEDSLYINIENDVSNGNPAPDIQEFLNKIENKNVTVGVIGLGYSGLQIATALASSGISVTGIEFDREKVKKINRGVSYIENVSSETLGKLVETDRLYAVHDMAVLSELDVVIISDQIPSRHPLNKDISFMMALMEKIIASLEKPQLIIIDTVMVPGTTRDVLYPLFVEQKKSVNADFFLAVAPERTDPGNKKMSVSMIPRVVAGITKESRILASALLQHVTKQTVQVSSPLAAEMVKFFENSYRWVNSALVNEMMMMCNKLGISVWEVMHAVKSNPFDYFRYLPSPGYGVTSQYNEEPFELFWKKALSGLRYDILGKAIDINTYITRDFIVDMISELLNDQKKCLNGANILIVGIANKKDVGEWNESSAVEIIKVLINKKVNVYYHDPLISHVTIGKGHDTLSSIALNAEMLAWVDLTVILMDHSDINFETIVEHAPLILDTKNVTHGIKGDKKNIKVI</sequence>